<organism evidence="1 2">
    <name type="scientific">Beta vulgaris subsp. vulgaris</name>
    <name type="common">Beet</name>
    <dbReference type="NCBI Taxonomy" id="3555"/>
    <lineage>
        <taxon>Eukaryota</taxon>
        <taxon>Viridiplantae</taxon>
        <taxon>Streptophyta</taxon>
        <taxon>Embryophyta</taxon>
        <taxon>Tracheophyta</taxon>
        <taxon>Spermatophyta</taxon>
        <taxon>Magnoliopsida</taxon>
        <taxon>eudicotyledons</taxon>
        <taxon>Gunneridae</taxon>
        <taxon>Pentapetalae</taxon>
        <taxon>Caryophyllales</taxon>
        <taxon>Chenopodiaceae</taxon>
        <taxon>Betoideae</taxon>
        <taxon>Beta</taxon>
    </lineage>
</organism>
<name>A0A0J7YM24_BETVV</name>
<dbReference type="EMBL" id="KQ124800">
    <property type="protein sequence ID" value="KMS64709.1"/>
    <property type="molecule type" value="Genomic_DNA"/>
</dbReference>
<accession>A0A0J7YM24</accession>
<dbReference type="AlphaFoldDB" id="A0A0J7YM24"/>
<evidence type="ECO:0000313" key="2">
    <source>
        <dbReference type="Proteomes" id="UP000035740"/>
    </source>
</evidence>
<gene>
    <name evidence="1" type="ORF">BVRB_017490</name>
</gene>
<protein>
    <submittedName>
        <fullName evidence="1">Uncharacterized protein</fullName>
    </submittedName>
</protein>
<keyword evidence="2" id="KW-1185">Reference proteome</keyword>
<sequence length="44" mass="5144">HCRMKPKLELADIFQLQCKLKDIYSPYIQINGINLAEVEVVKLQ</sequence>
<dbReference type="Proteomes" id="UP000035740">
    <property type="component" value="Unassembled WGS sequence"/>
</dbReference>
<reference evidence="1 2" key="1">
    <citation type="journal article" date="2014" name="Nature">
        <title>The genome of the recently domesticated crop plant sugar beet (Beta vulgaris).</title>
        <authorList>
            <person name="Dohm J.C."/>
            <person name="Minoche A.E."/>
            <person name="Holtgrawe D."/>
            <person name="Capella-Gutierrez S."/>
            <person name="Zakrzewski F."/>
            <person name="Tafer H."/>
            <person name="Rupp O."/>
            <person name="Sorensen T.R."/>
            <person name="Stracke R."/>
            <person name="Reinhardt R."/>
            <person name="Goesmann A."/>
            <person name="Kraft T."/>
            <person name="Schulz B."/>
            <person name="Stadler P.F."/>
            <person name="Schmidt T."/>
            <person name="Gabaldon T."/>
            <person name="Lehrach H."/>
            <person name="Weisshaar B."/>
            <person name="Himmelbauer H."/>
        </authorList>
    </citation>
    <scope>NUCLEOTIDE SEQUENCE [LARGE SCALE GENOMIC DNA]</scope>
    <source>
        <tissue evidence="1">Taproot</tissue>
    </source>
</reference>
<proteinExistence type="predicted"/>
<evidence type="ECO:0000313" key="1">
    <source>
        <dbReference type="EMBL" id="KMS64709.1"/>
    </source>
</evidence>
<feature type="non-terminal residue" evidence="1">
    <location>
        <position position="1"/>
    </location>
</feature>
<dbReference type="OrthoDB" id="10036779at2759"/>
<dbReference type="Gramene" id="KMS64709">
    <property type="protein sequence ID" value="KMS64709"/>
    <property type="gene ID" value="BVRB_017490"/>
</dbReference>